<evidence type="ECO:0000256" key="9">
    <source>
        <dbReference type="ARBA" id="ARBA00023125"/>
    </source>
</evidence>
<keyword evidence="6 13" id="KW-0227">DNA damage</keyword>
<dbReference type="GO" id="GO:0006310">
    <property type="term" value="P:DNA recombination"/>
    <property type="evidence" value="ECO:0007669"/>
    <property type="project" value="UniProtKB-UniRule"/>
</dbReference>
<evidence type="ECO:0000256" key="1">
    <source>
        <dbReference type="ARBA" id="ARBA00009518"/>
    </source>
</evidence>
<dbReference type="GO" id="GO:0003677">
    <property type="term" value="F:DNA binding"/>
    <property type="evidence" value="ECO:0007669"/>
    <property type="project" value="UniProtKB-KW"/>
</dbReference>
<dbReference type="PRINTS" id="PR00696">
    <property type="entry name" value="RSOLVASERUVC"/>
</dbReference>
<evidence type="ECO:0000313" key="16">
    <source>
        <dbReference type="Proteomes" id="UP000611629"/>
    </source>
</evidence>
<feature type="binding site" evidence="13">
    <location>
        <position position="7"/>
    </location>
    <ligand>
        <name>Mg(2+)</name>
        <dbReference type="ChEBI" id="CHEBI:18420"/>
        <label>1</label>
    </ligand>
</feature>
<evidence type="ECO:0000256" key="4">
    <source>
        <dbReference type="ARBA" id="ARBA00022723"/>
    </source>
</evidence>
<name>A0A974BLL8_SEDHY</name>
<evidence type="ECO:0000256" key="11">
    <source>
        <dbReference type="ARBA" id="ARBA00023204"/>
    </source>
</evidence>
<dbReference type="EC" id="3.1.21.10" evidence="13 14"/>
<keyword evidence="8 13" id="KW-0460">Magnesium</keyword>
<dbReference type="FunFam" id="3.30.420.10:FF:000002">
    <property type="entry name" value="Crossover junction endodeoxyribonuclease RuvC"/>
    <property type="match status" value="1"/>
</dbReference>
<dbReference type="HAMAP" id="MF_00034">
    <property type="entry name" value="RuvC"/>
    <property type="match status" value="1"/>
</dbReference>
<keyword evidence="16" id="KW-1185">Reference proteome</keyword>
<comment type="subcellular location">
    <subcellularLocation>
        <location evidence="13">Cytoplasm</location>
    </subcellularLocation>
</comment>
<evidence type="ECO:0000256" key="14">
    <source>
        <dbReference type="NCBIfam" id="TIGR00228"/>
    </source>
</evidence>
<evidence type="ECO:0000256" key="5">
    <source>
        <dbReference type="ARBA" id="ARBA00022759"/>
    </source>
</evidence>
<feature type="active site" evidence="13">
    <location>
        <position position="7"/>
    </location>
</feature>
<evidence type="ECO:0000256" key="6">
    <source>
        <dbReference type="ARBA" id="ARBA00022763"/>
    </source>
</evidence>
<comment type="catalytic activity">
    <reaction evidence="12 13">
        <text>Endonucleolytic cleavage at a junction such as a reciprocal single-stranded crossover between two homologous DNA duplexes (Holliday junction).</text>
        <dbReference type="EC" id="3.1.21.10"/>
    </reaction>
</comment>
<proteinExistence type="inferred from homology"/>
<dbReference type="CDD" id="cd16962">
    <property type="entry name" value="RuvC"/>
    <property type="match status" value="1"/>
</dbReference>
<sequence length="166" mass="18615">MIILGIDPGLAISGYGIINYSGNKFEVIDYGAVITESSEEFPKRLKKIYDSYMNIFEVYKPQAVAIEELFYNKNTKTAIAIAEARGIHLLAAENKNIPLYEYTPLQVKQGIVGYGRAEKKQIQEMVKVILKLEKIPKPDDVADGLALAICHAHSLKFADSFKIIKY</sequence>
<dbReference type="InterPro" id="IPR002176">
    <property type="entry name" value="X-over_junc_endoDNase_RuvC"/>
</dbReference>
<evidence type="ECO:0000256" key="10">
    <source>
        <dbReference type="ARBA" id="ARBA00023172"/>
    </source>
</evidence>
<feature type="active site" evidence="13">
    <location>
        <position position="140"/>
    </location>
</feature>
<organism evidence="15 16">
    <name type="scientific">Sedimentibacter hydroxybenzoicus DSM 7310</name>
    <dbReference type="NCBI Taxonomy" id="1123245"/>
    <lineage>
        <taxon>Bacteria</taxon>
        <taxon>Bacillati</taxon>
        <taxon>Bacillota</taxon>
        <taxon>Tissierellia</taxon>
        <taxon>Sedimentibacter</taxon>
    </lineage>
</organism>
<protein>
    <recommendedName>
        <fullName evidence="13 14">Crossover junction endodeoxyribonuclease RuvC</fullName>
        <ecNumber evidence="13 14">3.1.21.10</ecNumber>
    </recommendedName>
    <alternativeName>
        <fullName evidence="13">Holliday junction nuclease RuvC</fullName>
    </alternativeName>
    <alternativeName>
        <fullName evidence="13">Holliday junction resolvase RuvC</fullName>
    </alternativeName>
</protein>
<keyword evidence="10 13" id="KW-0233">DNA recombination</keyword>
<keyword evidence="2 13" id="KW-0963">Cytoplasm</keyword>
<dbReference type="InterPro" id="IPR012337">
    <property type="entry name" value="RNaseH-like_sf"/>
</dbReference>
<keyword evidence="11 13" id="KW-0234">DNA repair</keyword>
<keyword evidence="9 13" id="KW-0238">DNA-binding</keyword>
<evidence type="ECO:0000256" key="3">
    <source>
        <dbReference type="ARBA" id="ARBA00022722"/>
    </source>
</evidence>
<dbReference type="GO" id="GO:0005737">
    <property type="term" value="C:cytoplasm"/>
    <property type="evidence" value="ECO:0007669"/>
    <property type="project" value="UniProtKB-SubCell"/>
</dbReference>
<dbReference type="GO" id="GO:0008821">
    <property type="term" value="F:crossover junction DNA endonuclease activity"/>
    <property type="evidence" value="ECO:0007669"/>
    <property type="project" value="UniProtKB-UniRule"/>
</dbReference>
<dbReference type="EMBL" id="JACBNQ010000025">
    <property type="protein sequence ID" value="NYB75630.1"/>
    <property type="molecule type" value="Genomic_DNA"/>
</dbReference>
<evidence type="ECO:0000313" key="15">
    <source>
        <dbReference type="EMBL" id="NYB75630.1"/>
    </source>
</evidence>
<dbReference type="GO" id="GO:0048476">
    <property type="term" value="C:Holliday junction resolvase complex"/>
    <property type="evidence" value="ECO:0007669"/>
    <property type="project" value="UniProtKB-UniRule"/>
</dbReference>
<evidence type="ECO:0000256" key="2">
    <source>
        <dbReference type="ARBA" id="ARBA00022490"/>
    </source>
</evidence>
<dbReference type="SUPFAM" id="SSF53098">
    <property type="entry name" value="Ribonuclease H-like"/>
    <property type="match status" value="1"/>
</dbReference>
<dbReference type="NCBIfam" id="TIGR00228">
    <property type="entry name" value="ruvC"/>
    <property type="match status" value="1"/>
</dbReference>
<comment type="caution">
    <text evidence="15">The sequence shown here is derived from an EMBL/GenBank/DDBJ whole genome shotgun (WGS) entry which is preliminary data.</text>
</comment>
<accession>A0A974BLL8</accession>
<dbReference type="GO" id="GO:0006281">
    <property type="term" value="P:DNA repair"/>
    <property type="evidence" value="ECO:0007669"/>
    <property type="project" value="UniProtKB-UniRule"/>
</dbReference>
<keyword evidence="5 13" id="KW-0255">Endonuclease</keyword>
<keyword evidence="7 13" id="KW-0378">Hydrolase</keyword>
<evidence type="ECO:0000256" key="7">
    <source>
        <dbReference type="ARBA" id="ARBA00022801"/>
    </source>
</evidence>
<evidence type="ECO:0000256" key="12">
    <source>
        <dbReference type="ARBA" id="ARBA00029354"/>
    </source>
</evidence>
<dbReference type="Pfam" id="PF02075">
    <property type="entry name" value="RuvC"/>
    <property type="match status" value="1"/>
</dbReference>
<dbReference type="InterPro" id="IPR020563">
    <property type="entry name" value="X-over_junc_endoDNase_Mg_BS"/>
</dbReference>
<dbReference type="RefSeq" id="WP_179239349.1">
    <property type="nucleotide sequence ID" value="NZ_JACBNQ010000025.1"/>
</dbReference>
<evidence type="ECO:0000256" key="8">
    <source>
        <dbReference type="ARBA" id="ARBA00022842"/>
    </source>
</evidence>
<feature type="binding site" evidence="13">
    <location>
        <position position="140"/>
    </location>
    <ligand>
        <name>Mg(2+)</name>
        <dbReference type="ChEBI" id="CHEBI:18420"/>
        <label>1</label>
    </ligand>
</feature>
<comment type="subunit">
    <text evidence="13">Homodimer which binds Holliday junction (HJ) DNA. The HJ becomes 2-fold symmetrical on binding to RuvC with unstacked arms; it has a different conformation from HJ DNA in complex with RuvA. In the full resolvosome a probable DNA-RuvA(4)-RuvB(12)-RuvC(2) complex forms which resolves the HJ.</text>
</comment>
<feature type="active site" evidence="13">
    <location>
        <position position="67"/>
    </location>
</feature>
<evidence type="ECO:0000256" key="13">
    <source>
        <dbReference type="HAMAP-Rule" id="MF_00034"/>
    </source>
</evidence>
<gene>
    <name evidence="13 15" type="primary">ruvC</name>
    <name evidence="15" type="ORF">HZF24_15895</name>
</gene>
<dbReference type="AlphaFoldDB" id="A0A974BLL8"/>
<dbReference type="InterPro" id="IPR036397">
    <property type="entry name" value="RNaseH_sf"/>
</dbReference>
<dbReference type="Gene3D" id="3.30.420.10">
    <property type="entry name" value="Ribonuclease H-like superfamily/Ribonuclease H"/>
    <property type="match status" value="1"/>
</dbReference>
<dbReference type="NCBIfam" id="NF000711">
    <property type="entry name" value="PRK00039.2-1"/>
    <property type="match status" value="1"/>
</dbReference>
<comment type="similarity">
    <text evidence="1 13">Belongs to the RuvC family.</text>
</comment>
<dbReference type="Proteomes" id="UP000611629">
    <property type="component" value="Unassembled WGS sequence"/>
</dbReference>
<dbReference type="PANTHER" id="PTHR30194">
    <property type="entry name" value="CROSSOVER JUNCTION ENDODEOXYRIBONUCLEASE RUVC"/>
    <property type="match status" value="1"/>
</dbReference>
<feature type="binding site" evidence="13">
    <location>
        <position position="67"/>
    </location>
    <ligand>
        <name>Mg(2+)</name>
        <dbReference type="ChEBI" id="CHEBI:18420"/>
        <label>2</label>
    </ligand>
</feature>
<dbReference type="PANTHER" id="PTHR30194:SF3">
    <property type="entry name" value="CROSSOVER JUNCTION ENDODEOXYRIBONUCLEASE RUVC"/>
    <property type="match status" value="1"/>
</dbReference>
<keyword evidence="3 13" id="KW-0540">Nuclease</keyword>
<comment type="cofactor">
    <cofactor evidence="13">
        <name>Mg(2+)</name>
        <dbReference type="ChEBI" id="CHEBI:18420"/>
    </cofactor>
    <text evidence="13">Binds 2 Mg(2+) ion per subunit.</text>
</comment>
<reference evidence="15" key="1">
    <citation type="submission" date="2020-07" db="EMBL/GenBank/DDBJ databases">
        <title>Genomic analysis of a strain of Sedimentibacter Hydroxybenzoicus DSM7310.</title>
        <authorList>
            <person name="Ma S."/>
        </authorList>
    </citation>
    <scope>NUCLEOTIDE SEQUENCE</scope>
    <source>
        <strain evidence="15">DSM 7310</strain>
    </source>
</reference>
<dbReference type="GO" id="GO:0000287">
    <property type="term" value="F:magnesium ion binding"/>
    <property type="evidence" value="ECO:0007669"/>
    <property type="project" value="UniProtKB-UniRule"/>
</dbReference>
<keyword evidence="4 13" id="KW-0479">Metal-binding</keyword>
<dbReference type="PROSITE" id="PS01321">
    <property type="entry name" value="RUVC"/>
    <property type="match status" value="1"/>
</dbReference>
<comment type="function">
    <text evidence="13">The RuvA-RuvB-RuvC complex processes Holliday junction (HJ) DNA during genetic recombination and DNA repair. Endonuclease that resolves HJ intermediates. Cleaves cruciform DNA by making single-stranded nicks across the HJ at symmetrical positions within the homologous arms, yielding a 5'-phosphate and a 3'-hydroxyl group; requires a central core of homology in the junction. The consensus cleavage sequence is 5'-(A/T)TT(C/G)-3'. Cleavage occurs on the 3'-side of the TT dinucleotide at the point of strand exchange. HJ branch migration catalyzed by RuvA-RuvB allows RuvC to scan DNA until it finds its consensus sequence, where it cleaves and resolves the cruciform DNA.</text>
</comment>